<dbReference type="EnsemblProtists" id="EOD39676">
    <property type="protein sequence ID" value="EOD39676"/>
    <property type="gene ID" value="EMIHUDRAFT_200259"/>
</dbReference>
<proteinExistence type="predicted"/>
<feature type="domain" description="GST C-terminal" evidence="2">
    <location>
        <begin position="125"/>
        <end position="249"/>
    </location>
</feature>
<dbReference type="InterPro" id="IPR010987">
    <property type="entry name" value="Glutathione-S-Trfase_C-like"/>
</dbReference>
<dbReference type="PANTHER" id="PTHR11571:SF150">
    <property type="entry name" value="GLUTATHIONE S-TRANSFERASE"/>
    <property type="match status" value="1"/>
</dbReference>
<evidence type="ECO:0000313" key="4">
    <source>
        <dbReference type="Proteomes" id="UP000013827"/>
    </source>
</evidence>
<reference evidence="3" key="2">
    <citation type="submission" date="2024-10" db="UniProtKB">
        <authorList>
            <consortium name="EnsemblProtists"/>
        </authorList>
    </citation>
    <scope>IDENTIFICATION</scope>
</reference>
<accession>A0A0D3KV91</accession>
<dbReference type="GO" id="GO:0004364">
    <property type="term" value="F:glutathione transferase activity"/>
    <property type="evidence" value="ECO:0007669"/>
    <property type="project" value="TreeGrafter"/>
</dbReference>
<evidence type="ECO:0000313" key="3">
    <source>
        <dbReference type="EnsemblProtists" id="EOD39676"/>
    </source>
</evidence>
<dbReference type="PANTHER" id="PTHR11571">
    <property type="entry name" value="GLUTATHIONE S-TRANSFERASE"/>
    <property type="match status" value="1"/>
</dbReference>
<organism evidence="3 4">
    <name type="scientific">Emiliania huxleyi (strain CCMP1516)</name>
    <dbReference type="NCBI Taxonomy" id="280463"/>
    <lineage>
        <taxon>Eukaryota</taxon>
        <taxon>Haptista</taxon>
        <taxon>Haptophyta</taxon>
        <taxon>Prymnesiophyceae</taxon>
        <taxon>Isochrysidales</taxon>
        <taxon>Noelaerhabdaceae</taxon>
        <taxon>Emiliania</taxon>
    </lineage>
</organism>
<dbReference type="InterPro" id="IPR050213">
    <property type="entry name" value="GST_superfamily"/>
</dbReference>
<sequence length="254" mass="26493">MGVAASKKTQSCWPMSPKPVLHYFDINGRGELSKATPLAVASLLIAAVGGLELECVEYPFSANGASAADKLKAGPVQSEHTKAATAMGMDGCGLPILVHGDLKIYQSFACQNYLASIGPKYPKVTAQQQAVDDMFQGALEDCMGLGAGVILSGGDPALVPKVMEKVLAHLSKYIPDKGFVHGKDAPTTADLAVLVLTQALIPFGATLGEGAAECYGKFPKAVALGERAAAFPAIATWLTNEHCNLKKPPKAARK</sequence>
<dbReference type="KEGG" id="ehx:EMIHUDRAFT_200259"/>
<keyword evidence="4" id="KW-1185">Reference proteome</keyword>
<dbReference type="PROSITE" id="PS50404">
    <property type="entry name" value="GST_NTER"/>
    <property type="match status" value="1"/>
</dbReference>
<dbReference type="Pfam" id="PF14497">
    <property type="entry name" value="GST_C_3"/>
    <property type="match status" value="1"/>
</dbReference>
<dbReference type="PROSITE" id="PS50405">
    <property type="entry name" value="GST_CTER"/>
    <property type="match status" value="1"/>
</dbReference>
<dbReference type="Gene3D" id="1.20.1050.130">
    <property type="match status" value="1"/>
</dbReference>
<name>A0A0D3KV91_EMIH1</name>
<feature type="domain" description="GST N-terminal" evidence="1">
    <location>
        <begin position="17"/>
        <end position="122"/>
    </location>
</feature>
<dbReference type="Proteomes" id="UP000013827">
    <property type="component" value="Unassembled WGS sequence"/>
</dbReference>
<evidence type="ECO:0000259" key="1">
    <source>
        <dbReference type="PROSITE" id="PS50404"/>
    </source>
</evidence>
<evidence type="ECO:0008006" key="5">
    <source>
        <dbReference type="Google" id="ProtNLM"/>
    </source>
</evidence>
<reference evidence="4" key="1">
    <citation type="journal article" date="2013" name="Nature">
        <title>Pan genome of the phytoplankton Emiliania underpins its global distribution.</title>
        <authorList>
            <person name="Read B.A."/>
            <person name="Kegel J."/>
            <person name="Klute M.J."/>
            <person name="Kuo A."/>
            <person name="Lefebvre S.C."/>
            <person name="Maumus F."/>
            <person name="Mayer C."/>
            <person name="Miller J."/>
            <person name="Monier A."/>
            <person name="Salamov A."/>
            <person name="Young J."/>
            <person name="Aguilar M."/>
            <person name="Claverie J.M."/>
            <person name="Frickenhaus S."/>
            <person name="Gonzalez K."/>
            <person name="Herman E.K."/>
            <person name="Lin Y.C."/>
            <person name="Napier J."/>
            <person name="Ogata H."/>
            <person name="Sarno A.F."/>
            <person name="Shmutz J."/>
            <person name="Schroeder D."/>
            <person name="de Vargas C."/>
            <person name="Verret F."/>
            <person name="von Dassow P."/>
            <person name="Valentin K."/>
            <person name="Van de Peer Y."/>
            <person name="Wheeler G."/>
            <person name="Dacks J.B."/>
            <person name="Delwiche C.F."/>
            <person name="Dyhrman S.T."/>
            <person name="Glockner G."/>
            <person name="John U."/>
            <person name="Richards T."/>
            <person name="Worden A.Z."/>
            <person name="Zhang X."/>
            <person name="Grigoriev I.V."/>
            <person name="Allen A.E."/>
            <person name="Bidle K."/>
            <person name="Borodovsky M."/>
            <person name="Bowler C."/>
            <person name="Brownlee C."/>
            <person name="Cock J.M."/>
            <person name="Elias M."/>
            <person name="Gladyshev V.N."/>
            <person name="Groth M."/>
            <person name="Guda C."/>
            <person name="Hadaegh A."/>
            <person name="Iglesias-Rodriguez M.D."/>
            <person name="Jenkins J."/>
            <person name="Jones B.M."/>
            <person name="Lawson T."/>
            <person name="Leese F."/>
            <person name="Lindquist E."/>
            <person name="Lobanov A."/>
            <person name="Lomsadze A."/>
            <person name="Malik S.B."/>
            <person name="Marsh M.E."/>
            <person name="Mackinder L."/>
            <person name="Mock T."/>
            <person name="Mueller-Roeber B."/>
            <person name="Pagarete A."/>
            <person name="Parker M."/>
            <person name="Probert I."/>
            <person name="Quesneville H."/>
            <person name="Raines C."/>
            <person name="Rensing S.A."/>
            <person name="Riano-Pachon D.M."/>
            <person name="Richier S."/>
            <person name="Rokitta S."/>
            <person name="Shiraiwa Y."/>
            <person name="Soanes D.M."/>
            <person name="van der Giezen M."/>
            <person name="Wahlund T.M."/>
            <person name="Williams B."/>
            <person name="Wilson W."/>
            <person name="Wolfe G."/>
            <person name="Wurch L.L."/>
        </authorList>
    </citation>
    <scope>NUCLEOTIDE SEQUENCE</scope>
</reference>
<evidence type="ECO:0000259" key="2">
    <source>
        <dbReference type="PROSITE" id="PS50405"/>
    </source>
</evidence>
<dbReference type="GO" id="GO:0006749">
    <property type="term" value="P:glutathione metabolic process"/>
    <property type="evidence" value="ECO:0007669"/>
    <property type="project" value="TreeGrafter"/>
</dbReference>
<dbReference type="HOGENOM" id="CLU_1095943_0_0_1"/>
<dbReference type="AlphaFoldDB" id="A0A0D3KV91"/>
<dbReference type="InterPro" id="IPR004046">
    <property type="entry name" value="GST_C"/>
</dbReference>
<dbReference type="GeneID" id="17284947"/>
<dbReference type="InterPro" id="IPR036282">
    <property type="entry name" value="Glutathione-S-Trfase_C_sf"/>
</dbReference>
<dbReference type="InterPro" id="IPR004045">
    <property type="entry name" value="Glutathione_S-Trfase_N"/>
</dbReference>
<dbReference type="PaxDb" id="2903-EOD39676"/>
<protein>
    <recommendedName>
        <fullName evidence="5">Glutathione S-transferase</fullName>
    </recommendedName>
</protein>
<dbReference type="SUPFAM" id="SSF47616">
    <property type="entry name" value="GST C-terminal domain-like"/>
    <property type="match status" value="1"/>
</dbReference>
<dbReference type="RefSeq" id="XP_005792105.1">
    <property type="nucleotide sequence ID" value="XM_005792048.1"/>
</dbReference>